<accession>A0A8D9ANR4</accession>
<organism evidence="2">
    <name type="scientific">Cacopsylla melanoneura</name>
    <dbReference type="NCBI Taxonomy" id="428564"/>
    <lineage>
        <taxon>Eukaryota</taxon>
        <taxon>Metazoa</taxon>
        <taxon>Ecdysozoa</taxon>
        <taxon>Arthropoda</taxon>
        <taxon>Hexapoda</taxon>
        <taxon>Insecta</taxon>
        <taxon>Pterygota</taxon>
        <taxon>Neoptera</taxon>
        <taxon>Paraneoptera</taxon>
        <taxon>Hemiptera</taxon>
        <taxon>Sternorrhyncha</taxon>
        <taxon>Psylloidea</taxon>
        <taxon>Psyllidae</taxon>
        <taxon>Psyllinae</taxon>
        <taxon>Cacopsylla</taxon>
    </lineage>
</organism>
<name>A0A8D9ANR4_9HEMI</name>
<evidence type="ECO:0000313" key="2">
    <source>
        <dbReference type="EMBL" id="CAG6769445.1"/>
    </source>
</evidence>
<proteinExistence type="predicted"/>
<dbReference type="EMBL" id="HBUF01578930">
    <property type="protein sequence ID" value="CAG6769436.1"/>
    <property type="molecule type" value="Transcribed_RNA"/>
</dbReference>
<feature type="compositionally biased region" description="Basic and acidic residues" evidence="1">
    <location>
        <begin position="30"/>
        <end position="51"/>
    </location>
</feature>
<sequence>MSERIYSGKYAVVDFIPVETKSSIQVDDGEFSRNRPEDHNDTDHHQNDRHIPVGSVSKLTVMEQTAKRSLDVFTVEEIPEERRESITKTILRRFFYSDNLP</sequence>
<dbReference type="EMBL" id="HBUF01578929">
    <property type="protein sequence ID" value="CAG6769434.1"/>
    <property type="molecule type" value="Transcribed_RNA"/>
</dbReference>
<dbReference type="EMBL" id="HBUF01578931">
    <property type="protein sequence ID" value="CAG6769439.1"/>
    <property type="molecule type" value="Transcribed_RNA"/>
</dbReference>
<protein>
    <submittedName>
        <fullName evidence="2">Uncharacterized protein</fullName>
    </submittedName>
</protein>
<reference evidence="2" key="1">
    <citation type="submission" date="2021-05" db="EMBL/GenBank/DDBJ databases">
        <authorList>
            <person name="Alioto T."/>
            <person name="Alioto T."/>
            <person name="Gomez Garrido J."/>
        </authorList>
    </citation>
    <scope>NUCLEOTIDE SEQUENCE</scope>
</reference>
<feature type="region of interest" description="Disordered" evidence="1">
    <location>
        <begin position="24"/>
        <end position="52"/>
    </location>
</feature>
<dbReference type="EMBL" id="HBUF01578933">
    <property type="protein sequence ID" value="CAG6769443.1"/>
    <property type="molecule type" value="Transcribed_RNA"/>
</dbReference>
<dbReference type="EMBL" id="HBUF01578934">
    <property type="protein sequence ID" value="CAG6769445.1"/>
    <property type="molecule type" value="Transcribed_RNA"/>
</dbReference>
<dbReference type="EMBL" id="HBUF01578932">
    <property type="protein sequence ID" value="CAG6769441.1"/>
    <property type="molecule type" value="Transcribed_RNA"/>
</dbReference>
<evidence type="ECO:0000256" key="1">
    <source>
        <dbReference type="SAM" id="MobiDB-lite"/>
    </source>
</evidence>
<dbReference type="AlphaFoldDB" id="A0A8D9ANR4"/>